<gene>
    <name evidence="1" type="ORF">ETH_00000635</name>
</gene>
<protein>
    <submittedName>
        <fullName evidence="1">Ras family protein, related</fullName>
    </submittedName>
</protein>
<evidence type="ECO:0000313" key="2">
    <source>
        <dbReference type="Proteomes" id="UP000030747"/>
    </source>
</evidence>
<sequence>MDPEAFPLLRVTLLGSSSSGKTSIADCFVNNVQDRATPPPSTQLPRLLYRVLRLPGDGEAGSSRRVLFELEDTFAPQKENSSKSIRALADMKRKQVALPRHVRDFTPFSIWRPPINPQAENDKYRSIAHGRMGFLIVFDVNDPSSFTVASELLDLVRDFAEYRN</sequence>
<keyword evidence="2" id="KW-1185">Reference proteome</keyword>
<dbReference type="SUPFAM" id="SSF52540">
    <property type="entry name" value="P-loop containing nucleoside triphosphate hydrolases"/>
    <property type="match status" value="1"/>
</dbReference>
<evidence type="ECO:0000313" key="1">
    <source>
        <dbReference type="EMBL" id="CDJ43500.1"/>
    </source>
</evidence>
<dbReference type="VEuPathDB" id="ToxoDB:ETH2_0721600"/>
<reference evidence="1" key="1">
    <citation type="submission" date="2013-10" db="EMBL/GenBank/DDBJ databases">
        <title>Genomic analysis of the causative agents of coccidiosis in chickens.</title>
        <authorList>
            <person name="Reid A.J."/>
            <person name="Blake D."/>
            <person name="Billington K."/>
            <person name="Browne H."/>
            <person name="Dunn M."/>
            <person name="Hung S."/>
            <person name="Kawahara F."/>
            <person name="Miranda-Saavedra D."/>
            <person name="Mourier T."/>
            <person name="Nagra H."/>
            <person name="Otto T.D."/>
            <person name="Rawlings N."/>
            <person name="Sanchez A."/>
            <person name="Sanders M."/>
            <person name="Subramaniam C."/>
            <person name="Tay Y."/>
            <person name="Dear P."/>
            <person name="Doerig C."/>
            <person name="Gruber A."/>
            <person name="Parkinson J."/>
            <person name="Shirley M."/>
            <person name="Wan K.L."/>
            <person name="Berriman M."/>
            <person name="Tomley F."/>
            <person name="Pain A."/>
        </authorList>
    </citation>
    <scope>NUCLEOTIDE SEQUENCE [LARGE SCALE GENOMIC DNA]</scope>
    <source>
        <strain evidence="1">Houghton</strain>
    </source>
</reference>
<dbReference type="EMBL" id="HG675791">
    <property type="protein sequence ID" value="CDJ43500.1"/>
    <property type="molecule type" value="Genomic_DNA"/>
</dbReference>
<dbReference type="OrthoDB" id="299781at2759"/>
<accession>U6L6U7</accession>
<dbReference type="AlphaFoldDB" id="U6L6U7"/>
<reference evidence="1" key="2">
    <citation type="submission" date="2013-10" db="EMBL/GenBank/DDBJ databases">
        <authorList>
            <person name="Aslett M."/>
        </authorList>
    </citation>
    <scope>NUCLEOTIDE SEQUENCE [LARGE SCALE GENOMIC DNA]</scope>
    <source>
        <strain evidence="1">Houghton</strain>
    </source>
</reference>
<dbReference type="VEuPathDB" id="ToxoDB:ETH_00000635"/>
<name>U6L6U7_EIMTE</name>
<proteinExistence type="predicted"/>
<feature type="non-terminal residue" evidence="1">
    <location>
        <position position="164"/>
    </location>
</feature>
<dbReference type="GeneID" id="25249353"/>
<dbReference type="Gene3D" id="3.40.50.300">
    <property type="entry name" value="P-loop containing nucleotide triphosphate hydrolases"/>
    <property type="match status" value="1"/>
</dbReference>
<dbReference type="RefSeq" id="XP_013234250.1">
    <property type="nucleotide sequence ID" value="XM_013378796.1"/>
</dbReference>
<dbReference type="Proteomes" id="UP000030747">
    <property type="component" value="Unassembled WGS sequence"/>
</dbReference>
<dbReference type="InterPro" id="IPR027417">
    <property type="entry name" value="P-loop_NTPase"/>
</dbReference>
<organism evidence="1 2">
    <name type="scientific">Eimeria tenella</name>
    <name type="common">Coccidian parasite</name>
    <dbReference type="NCBI Taxonomy" id="5802"/>
    <lineage>
        <taxon>Eukaryota</taxon>
        <taxon>Sar</taxon>
        <taxon>Alveolata</taxon>
        <taxon>Apicomplexa</taxon>
        <taxon>Conoidasida</taxon>
        <taxon>Coccidia</taxon>
        <taxon>Eucoccidiorida</taxon>
        <taxon>Eimeriorina</taxon>
        <taxon>Eimeriidae</taxon>
        <taxon>Eimeria</taxon>
    </lineage>
</organism>